<proteinExistence type="predicted"/>
<accession>A0ACD5GRB6</accession>
<keyword evidence="2" id="KW-1185">Reference proteome</keyword>
<protein>
    <submittedName>
        <fullName evidence="1">MASE1 domain-containing protein</fullName>
    </submittedName>
</protein>
<organism evidence="1 2">
    <name type="scientific">Desertifilum tharense IPPAS B-1220</name>
    <dbReference type="NCBI Taxonomy" id="1781255"/>
    <lineage>
        <taxon>Bacteria</taxon>
        <taxon>Bacillati</taxon>
        <taxon>Cyanobacteriota</taxon>
        <taxon>Cyanophyceae</taxon>
        <taxon>Desertifilales</taxon>
        <taxon>Desertifilaceae</taxon>
        <taxon>Desertifilum</taxon>
    </lineage>
</organism>
<name>A0ACD5GRB6_9CYAN</name>
<evidence type="ECO:0000313" key="2">
    <source>
        <dbReference type="Proteomes" id="UP000095472"/>
    </source>
</evidence>
<evidence type="ECO:0000313" key="1">
    <source>
        <dbReference type="EMBL" id="XPM63402.1"/>
    </source>
</evidence>
<sequence length="107" mass="12084">MTRYCVRLILVFHRTQLGDARRDPDGLFQALGLAVGVTLQAVLGATFLQKVRFRAALERLQDVLGFTLLAAGFATLANATIGTLNRYLYDANLHASIVKVWWTWWLY</sequence>
<dbReference type="EMBL" id="CP182909">
    <property type="protein sequence ID" value="XPM63402.1"/>
    <property type="molecule type" value="Genomic_DNA"/>
</dbReference>
<reference evidence="1 2" key="1">
    <citation type="journal article" date="2016" name="Genome Announc.">
        <title>Draft Genome Sequence of the Thermotolerant Cyanobacterium Desertifilum sp. IPPAS B-1220.</title>
        <authorList>
            <person name="Mironov K.S."/>
            <person name="Sinetova M.A."/>
            <person name="Bolatkhan K."/>
            <person name="Zayadan B.K."/>
            <person name="Ustinova V.V."/>
            <person name="Kupriyanova E.V."/>
            <person name="Skrypnik A.N."/>
            <person name="Gogoleva N.E."/>
            <person name="Gogolev Y.V."/>
            <person name="Los D.A."/>
        </authorList>
    </citation>
    <scope>NUCLEOTIDE SEQUENCE [LARGE SCALE GENOMIC DNA]</scope>
    <source>
        <strain evidence="1 2">IPPAS B-1220</strain>
    </source>
</reference>
<dbReference type="Proteomes" id="UP000095472">
    <property type="component" value="Chromosome"/>
</dbReference>
<gene>
    <name evidence="1" type="ORF">BH720_029440</name>
</gene>